<name>B8LRF5_PICSI</name>
<reference evidence="2" key="1">
    <citation type="submission" date="2007-06" db="EMBL/GenBank/DDBJ databases">
        <title>Full length cDNA sequences from Sitka Spruce (Picea sitchensis).</title>
        <authorList>
            <person name="Ralph S.G."/>
            <person name="Chun H.E."/>
            <person name="Liao N."/>
            <person name="Ali J."/>
            <person name="Reid K."/>
            <person name="Kolosova N."/>
            <person name="Cooper N."/>
            <person name="Cullis C."/>
            <person name="Jancsik S."/>
            <person name="Moore R."/>
            <person name="Mayo M."/>
            <person name="Wagner S."/>
            <person name="Holt R.A."/>
            <person name="Jones S.J.M."/>
            <person name="Marra M.A."/>
            <person name="Ritland C.E."/>
            <person name="Ritland K."/>
            <person name="Bohlmann J."/>
        </authorList>
    </citation>
    <scope>NUCLEOTIDE SEQUENCE</scope>
    <source>
        <tissue evidence="2">Bark</tissue>
    </source>
</reference>
<keyword evidence="1" id="KW-1133">Transmembrane helix</keyword>
<accession>B8LRF5</accession>
<dbReference type="EMBL" id="EF678481">
    <property type="protein sequence ID" value="ABR18235.1"/>
    <property type="molecule type" value="mRNA"/>
</dbReference>
<keyword evidence="1" id="KW-0812">Transmembrane</keyword>
<feature type="transmembrane region" description="Helical" evidence="1">
    <location>
        <begin position="49"/>
        <end position="67"/>
    </location>
</feature>
<keyword evidence="1" id="KW-0472">Membrane</keyword>
<proteinExistence type="evidence at transcript level"/>
<evidence type="ECO:0000256" key="1">
    <source>
        <dbReference type="SAM" id="Phobius"/>
    </source>
</evidence>
<protein>
    <submittedName>
        <fullName evidence="2">Uncharacterized protein</fullName>
    </submittedName>
</protein>
<dbReference type="AlphaFoldDB" id="B8LRF5"/>
<sequence>MRMRSLSGLIVQILRDENAFIIRFNSSESFVKRCGIAYELSTDPIMECFFAFIICYLSIIPSNAFIIPGKPFKLLI</sequence>
<evidence type="ECO:0000313" key="2">
    <source>
        <dbReference type="EMBL" id="ABR18235.1"/>
    </source>
</evidence>
<organism evidence="2">
    <name type="scientific">Picea sitchensis</name>
    <name type="common">Sitka spruce</name>
    <name type="synonym">Pinus sitchensis</name>
    <dbReference type="NCBI Taxonomy" id="3332"/>
    <lineage>
        <taxon>Eukaryota</taxon>
        <taxon>Viridiplantae</taxon>
        <taxon>Streptophyta</taxon>
        <taxon>Embryophyta</taxon>
        <taxon>Tracheophyta</taxon>
        <taxon>Spermatophyta</taxon>
        <taxon>Pinopsida</taxon>
        <taxon>Pinidae</taxon>
        <taxon>Conifers I</taxon>
        <taxon>Pinales</taxon>
        <taxon>Pinaceae</taxon>
        <taxon>Picea</taxon>
    </lineage>
</organism>